<dbReference type="AlphaFoldDB" id="A0A7G2E203"/>
<dbReference type="Proteomes" id="UP000516314">
    <property type="component" value="Chromosome 1"/>
</dbReference>
<reference evidence="1 2" key="1">
    <citation type="submission" date="2020-09" db="EMBL/GenBank/DDBJ databases">
        <authorList>
            <person name="Ashkenazy H."/>
        </authorList>
    </citation>
    <scope>NUCLEOTIDE SEQUENCE [LARGE SCALE GENOMIC DNA]</scope>
    <source>
        <strain evidence="2">cv. Cdm-0</strain>
    </source>
</reference>
<protein>
    <submittedName>
        <fullName evidence="1">(thale cress) hypothetical protein</fullName>
    </submittedName>
</protein>
<name>A0A7G2E203_ARATH</name>
<dbReference type="EMBL" id="LR881466">
    <property type="protein sequence ID" value="CAD5314775.1"/>
    <property type="molecule type" value="Genomic_DNA"/>
</dbReference>
<organism evidence="1 2">
    <name type="scientific">Arabidopsis thaliana</name>
    <name type="common">Mouse-ear cress</name>
    <dbReference type="NCBI Taxonomy" id="3702"/>
    <lineage>
        <taxon>Eukaryota</taxon>
        <taxon>Viridiplantae</taxon>
        <taxon>Streptophyta</taxon>
        <taxon>Embryophyta</taxon>
        <taxon>Tracheophyta</taxon>
        <taxon>Spermatophyta</taxon>
        <taxon>Magnoliopsida</taxon>
        <taxon>eudicotyledons</taxon>
        <taxon>Gunneridae</taxon>
        <taxon>Pentapetalae</taxon>
        <taxon>rosids</taxon>
        <taxon>malvids</taxon>
        <taxon>Brassicales</taxon>
        <taxon>Brassicaceae</taxon>
        <taxon>Camelineae</taxon>
        <taxon>Arabidopsis</taxon>
    </lineage>
</organism>
<gene>
    <name evidence="1" type="ORF">AT9943_LOCUS3196</name>
</gene>
<accession>A0A7G2E203</accession>
<proteinExistence type="predicted"/>
<evidence type="ECO:0000313" key="1">
    <source>
        <dbReference type="EMBL" id="CAD5314775.1"/>
    </source>
</evidence>
<evidence type="ECO:0000313" key="2">
    <source>
        <dbReference type="Proteomes" id="UP000516314"/>
    </source>
</evidence>
<sequence>MVGQTVISVGDGLVSLTIMSRTTDLKTPKERLKKVVSSLVGRAVATGGGSQRRVGGVHYESRRLAPDLSDLRWLGVQRRLGFYLSQRSNHCFRVTGFEVVAVIEETCAGFGDGGESSI</sequence>